<dbReference type="AlphaFoldDB" id="A0A7Y9LEL7"/>
<dbReference type="PROSITE" id="PS00356">
    <property type="entry name" value="HTH_LACI_1"/>
    <property type="match status" value="1"/>
</dbReference>
<reference evidence="7 8" key="1">
    <citation type="submission" date="2020-07" db="EMBL/GenBank/DDBJ databases">
        <title>Sequencing the genomes of 1000 actinobacteria strains.</title>
        <authorList>
            <person name="Klenk H.-P."/>
        </authorList>
    </citation>
    <scope>NUCLEOTIDE SEQUENCE [LARGE SCALE GENOMIC DNA]</scope>
    <source>
        <strain evidence="7 8">DSM 22083</strain>
    </source>
</reference>
<dbReference type="PROSITE" id="PS50943">
    <property type="entry name" value="HTH_CROC1"/>
    <property type="match status" value="1"/>
</dbReference>
<dbReference type="InterPro" id="IPR000843">
    <property type="entry name" value="HTH_LacI"/>
</dbReference>
<dbReference type="PANTHER" id="PTHR30146:SF109">
    <property type="entry name" value="HTH-TYPE TRANSCRIPTIONAL REGULATOR GALS"/>
    <property type="match status" value="1"/>
</dbReference>
<feature type="domain" description="HTH lacI-type" evidence="5">
    <location>
        <begin position="6"/>
        <end position="60"/>
    </location>
</feature>
<feature type="region of interest" description="Disordered" evidence="4">
    <location>
        <begin position="322"/>
        <end position="350"/>
    </location>
</feature>
<gene>
    <name evidence="7" type="ORF">BKA15_005339</name>
</gene>
<dbReference type="Gene3D" id="1.10.260.40">
    <property type="entry name" value="lambda repressor-like DNA-binding domains"/>
    <property type="match status" value="1"/>
</dbReference>
<evidence type="ECO:0000313" key="7">
    <source>
        <dbReference type="EMBL" id="NYE74010.1"/>
    </source>
</evidence>
<dbReference type="Gene3D" id="3.40.50.2300">
    <property type="match status" value="2"/>
</dbReference>
<dbReference type="GO" id="GO:0000976">
    <property type="term" value="F:transcription cis-regulatory region binding"/>
    <property type="evidence" value="ECO:0007669"/>
    <property type="project" value="TreeGrafter"/>
</dbReference>
<name>A0A7Y9LEL7_9ACTN</name>
<evidence type="ECO:0000259" key="6">
    <source>
        <dbReference type="PROSITE" id="PS50943"/>
    </source>
</evidence>
<dbReference type="InterPro" id="IPR046335">
    <property type="entry name" value="LacI/GalR-like_sensor"/>
</dbReference>
<keyword evidence="1" id="KW-0805">Transcription regulation</keyword>
<dbReference type="SUPFAM" id="SSF47413">
    <property type="entry name" value="lambda repressor-like DNA-binding domains"/>
    <property type="match status" value="1"/>
</dbReference>
<dbReference type="SMART" id="SM00354">
    <property type="entry name" value="HTH_LACI"/>
    <property type="match status" value="1"/>
</dbReference>
<evidence type="ECO:0000256" key="2">
    <source>
        <dbReference type="ARBA" id="ARBA00023125"/>
    </source>
</evidence>
<keyword evidence="2" id="KW-0238">DNA-binding</keyword>
<dbReference type="Pfam" id="PF00356">
    <property type="entry name" value="LacI"/>
    <property type="match status" value="1"/>
</dbReference>
<evidence type="ECO:0000256" key="3">
    <source>
        <dbReference type="ARBA" id="ARBA00023163"/>
    </source>
</evidence>
<keyword evidence="8" id="KW-1185">Reference proteome</keyword>
<evidence type="ECO:0000259" key="5">
    <source>
        <dbReference type="PROSITE" id="PS50932"/>
    </source>
</evidence>
<keyword evidence="3" id="KW-0804">Transcription</keyword>
<comment type="caution">
    <text evidence="7">The sequence shown here is derived from an EMBL/GenBank/DDBJ whole genome shotgun (WGS) entry which is preliminary data.</text>
</comment>
<dbReference type="SUPFAM" id="SSF53822">
    <property type="entry name" value="Periplasmic binding protein-like I"/>
    <property type="match status" value="1"/>
</dbReference>
<organism evidence="7 8">
    <name type="scientific">Microlunatus parietis</name>
    <dbReference type="NCBI Taxonomy" id="682979"/>
    <lineage>
        <taxon>Bacteria</taxon>
        <taxon>Bacillati</taxon>
        <taxon>Actinomycetota</taxon>
        <taxon>Actinomycetes</taxon>
        <taxon>Propionibacteriales</taxon>
        <taxon>Propionibacteriaceae</taxon>
        <taxon>Microlunatus</taxon>
    </lineage>
</organism>
<dbReference type="InterPro" id="IPR010982">
    <property type="entry name" value="Lambda_DNA-bd_dom_sf"/>
</dbReference>
<dbReference type="CDD" id="cd01392">
    <property type="entry name" value="HTH_LacI"/>
    <property type="match status" value="1"/>
</dbReference>
<evidence type="ECO:0000313" key="8">
    <source>
        <dbReference type="Proteomes" id="UP000569914"/>
    </source>
</evidence>
<proteinExistence type="predicted"/>
<accession>A0A7Y9LEL7</accession>
<protein>
    <submittedName>
        <fullName evidence="7">LacI family transcriptional regulator</fullName>
    </submittedName>
</protein>
<dbReference type="Proteomes" id="UP000569914">
    <property type="component" value="Unassembled WGS sequence"/>
</dbReference>
<feature type="domain" description="HTH cro/C1-type" evidence="6">
    <location>
        <begin position="3"/>
        <end position="36"/>
    </location>
</feature>
<dbReference type="Pfam" id="PF13377">
    <property type="entry name" value="Peripla_BP_3"/>
    <property type="match status" value="1"/>
</dbReference>
<dbReference type="RefSeq" id="WP_179755972.1">
    <property type="nucleotide sequence ID" value="NZ_JACCBU010000001.1"/>
</dbReference>
<dbReference type="EMBL" id="JACCBU010000001">
    <property type="protein sequence ID" value="NYE74010.1"/>
    <property type="molecule type" value="Genomic_DNA"/>
</dbReference>
<dbReference type="InterPro" id="IPR028082">
    <property type="entry name" value="Peripla_BP_I"/>
</dbReference>
<evidence type="ECO:0000256" key="4">
    <source>
        <dbReference type="SAM" id="MobiDB-lite"/>
    </source>
</evidence>
<sequence>MSKKRVTLRDVAERAGVSRTTASNLVRGTGRASQETRDRVFAVMEELGYVYNRAAGSLRGSSSRTVGVVITNIHRAHFGELLVGLEQAFTEAGYTLFVVSTMDQLPRQERALGTLREHNVDGLVIVPATGSDQSLIDTLEDWGVPNLFVSRWIPGIDHPYVGIDNEHGAYVAAQHLLEHGCRDIAYVGSNPGISIHLERVTGVRRALQEWPDEARLTVVEGETTSAGGYRMTAGLVRDKITFDGLIGHGDLVALGAARALRDLGLSAPGEPGSVRVIGYDGVDASAYWQPALTTLAVNADELGQLAAESLVTAIEAGAEVESRRPQPSLMVRESCGPHPSAQPYRVTLPD</sequence>
<evidence type="ECO:0000256" key="1">
    <source>
        <dbReference type="ARBA" id="ARBA00023015"/>
    </source>
</evidence>
<dbReference type="PROSITE" id="PS50932">
    <property type="entry name" value="HTH_LACI_2"/>
    <property type="match status" value="1"/>
</dbReference>
<dbReference type="GO" id="GO:0003700">
    <property type="term" value="F:DNA-binding transcription factor activity"/>
    <property type="evidence" value="ECO:0007669"/>
    <property type="project" value="TreeGrafter"/>
</dbReference>
<dbReference type="InterPro" id="IPR001387">
    <property type="entry name" value="Cro/C1-type_HTH"/>
</dbReference>
<dbReference type="PANTHER" id="PTHR30146">
    <property type="entry name" value="LACI-RELATED TRANSCRIPTIONAL REPRESSOR"/>
    <property type="match status" value="1"/>
</dbReference>